<proteinExistence type="predicted"/>
<protein>
    <submittedName>
        <fullName evidence="1">Uncharacterized protein</fullName>
    </submittedName>
</protein>
<accession>A0ABP0YGF4</accession>
<reference evidence="1 2" key="1">
    <citation type="submission" date="2024-03" db="EMBL/GenBank/DDBJ databases">
        <authorList>
            <person name="Gkanogiannis A."/>
            <person name="Becerra Lopez-Lavalle L."/>
        </authorList>
    </citation>
    <scope>NUCLEOTIDE SEQUENCE [LARGE SCALE GENOMIC DNA]</scope>
</reference>
<keyword evidence="2" id="KW-1185">Reference proteome</keyword>
<dbReference type="Proteomes" id="UP001642487">
    <property type="component" value="Chromosome 4"/>
</dbReference>
<evidence type="ECO:0000313" key="1">
    <source>
        <dbReference type="EMBL" id="CAK9319579.1"/>
    </source>
</evidence>
<gene>
    <name evidence="1" type="ORF">CITCOLO1_LOCUS11587</name>
</gene>
<organism evidence="1 2">
    <name type="scientific">Citrullus colocynthis</name>
    <name type="common">colocynth</name>
    <dbReference type="NCBI Taxonomy" id="252529"/>
    <lineage>
        <taxon>Eukaryota</taxon>
        <taxon>Viridiplantae</taxon>
        <taxon>Streptophyta</taxon>
        <taxon>Embryophyta</taxon>
        <taxon>Tracheophyta</taxon>
        <taxon>Spermatophyta</taxon>
        <taxon>Magnoliopsida</taxon>
        <taxon>eudicotyledons</taxon>
        <taxon>Gunneridae</taxon>
        <taxon>Pentapetalae</taxon>
        <taxon>rosids</taxon>
        <taxon>fabids</taxon>
        <taxon>Cucurbitales</taxon>
        <taxon>Cucurbitaceae</taxon>
        <taxon>Benincaseae</taxon>
        <taxon>Citrullus</taxon>
    </lineage>
</organism>
<name>A0ABP0YGF4_9ROSI</name>
<dbReference type="EMBL" id="OZ021738">
    <property type="protein sequence ID" value="CAK9319579.1"/>
    <property type="molecule type" value="Genomic_DNA"/>
</dbReference>
<evidence type="ECO:0000313" key="2">
    <source>
        <dbReference type="Proteomes" id="UP001642487"/>
    </source>
</evidence>
<feature type="non-terminal residue" evidence="1">
    <location>
        <position position="236"/>
    </location>
</feature>
<sequence length="236" mass="25638">MGCCNGICKYTSKKSDGQSTKYGLVNFWTLLGGLGSSSSSGGGLGAHNSIDSRSSPGFDGLRSVSAIEIPSRGQSRVGIEAPDIANWEEEKVGTGLMALGVDNLVKEDDFIPVSRCPSPLLVVSDLGDQGGPLGEFVAVRCLWRVCQESFDVVARFRVKWKCMCSYSNGGVEHIWVIWNPFLYNFCLGVVEDQGLHVMGDFTAIHILVKTYGGSPNGNDMEEFDKAILEADLQEWR</sequence>